<proteinExistence type="predicted"/>
<accession>A0ACC0ZY27</accession>
<reference evidence="2" key="1">
    <citation type="journal article" date="2023" name="G3 (Bethesda)">
        <title>Genome assembly and association tests identify interacting loci associated with vigor, precocity, and sex in interspecific pistachio rootstocks.</title>
        <authorList>
            <person name="Palmer W."/>
            <person name="Jacygrad E."/>
            <person name="Sagayaradj S."/>
            <person name="Cavanaugh K."/>
            <person name="Han R."/>
            <person name="Bertier L."/>
            <person name="Beede B."/>
            <person name="Kafkas S."/>
            <person name="Golino D."/>
            <person name="Preece J."/>
            <person name="Michelmore R."/>
        </authorList>
    </citation>
    <scope>NUCLEOTIDE SEQUENCE [LARGE SCALE GENOMIC DNA]</scope>
</reference>
<protein>
    <submittedName>
        <fullName evidence="1">Uncharacterized protein</fullName>
    </submittedName>
</protein>
<organism evidence="1 2">
    <name type="scientific">Pistacia atlantica</name>
    <dbReference type="NCBI Taxonomy" id="434234"/>
    <lineage>
        <taxon>Eukaryota</taxon>
        <taxon>Viridiplantae</taxon>
        <taxon>Streptophyta</taxon>
        <taxon>Embryophyta</taxon>
        <taxon>Tracheophyta</taxon>
        <taxon>Spermatophyta</taxon>
        <taxon>Magnoliopsida</taxon>
        <taxon>eudicotyledons</taxon>
        <taxon>Gunneridae</taxon>
        <taxon>Pentapetalae</taxon>
        <taxon>rosids</taxon>
        <taxon>malvids</taxon>
        <taxon>Sapindales</taxon>
        <taxon>Anacardiaceae</taxon>
        <taxon>Pistacia</taxon>
    </lineage>
</organism>
<gene>
    <name evidence="1" type="ORF">Patl1_24517</name>
</gene>
<sequence>MSKVQVRDLPEGVVLGNLQSLFSNMLHQMGRKLPQADAVFLNCFEELDLTITNDLKSKFKKFLNVGPFTLLSPPPPAEVPDTNSCLSWLDKQKKAASVAYVSFGTVAKLPPGEVVAIAEALEAGKVPFIWSLQDKFQIGLKVEDGKFTKDGLMKRLDLVLRQEEGKKMRERIKKPKEDLINAIGPQGSSVENFQVLLDIVSKG</sequence>
<evidence type="ECO:0000313" key="1">
    <source>
        <dbReference type="EMBL" id="KAJ0078930.1"/>
    </source>
</evidence>
<dbReference type="EMBL" id="CM047909">
    <property type="protein sequence ID" value="KAJ0078930.1"/>
    <property type="molecule type" value="Genomic_DNA"/>
</dbReference>
<name>A0ACC0ZY27_9ROSI</name>
<evidence type="ECO:0000313" key="2">
    <source>
        <dbReference type="Proteomes" id="UP001164250"/>
    </source>
</evidence>
<dbReference type="Proteomes" id="UP001164250">
    <property type="component" value="Chromosome 13"/>
</dbReference>
<keyword evidence="2" id="KW-1185">Reference proteome</keyword>
<comment type="caution">
    <text evidence="1">The sequence shown here is derived from an EMBL/GenBank/DDBJ whole genome shotgun (WGS) entry which is preliminary data.</text>
</comment>